<dbReference type="Proteomes" id="UP000238823">
    <property type="component" value="Unassembled WGS sequence"/>
</dbReference>
<evidence type="ECO:0000313" key="2">
    <source>
        <dbReference type="EMBL" id="PRQ00457.1"/>
    </source>
</evidence>
<evidence type="ECO:0000313" key="3">
    <source>
        <dbReference type="Proteomes" id="UP000238823"/>
    </source>
</evidence>
<dbReference type="GO" id="GO:0008233">
    <property type="term" value="F:peptidase activity"/>
    <property type="evidence" value="ECO:0007669"/>
    <property type="project" value="UniProtKB-KW"/>
</dbReference>
<dbReference type="Pfam" id="PF13367">
    <property type="entry name" value="PrsW-protease"/>
    <property type="match status" value="1"/>
</dbReference>
<dbReference type="AlphaFoldDB" id="A0A2S9Y5S2"/>
<reference evidence="2 3" key="1">
    <citation type="submission" date="2018-03" db="EMBL/GenBank/DDBJ databases">
        <title>Draft Genome Sequences of the Obligatory Marine Myxobacteria Enhygromyxa salina SWB007.</title>
        <authorList>
            <person name="Poehlein A."/>
            <person name="Moghaddam J.A."/>
            <person name="Harms H."/>
            <person name="Alanjari M."/>
            <person name="Koenig G.M."/>
            <person name="Daniel R."/>
            <person name="Schaeberle T.F."/>
        </authorList>
    </citation>
    <scope>NUCLEOTIDE SEQUENCE [LARGE SCALE GENOMIC DNA]</scope>
    <source>
        <strain evidence="2 3">SWB007</strain>
    </source>
</reference>
<feature type="transmembrane region" description="Helical" evidence="1">
    <location>
        <begin position="143"/>
        <end position="164"/>
    </location>
</feature>
<sequence length="249" mass="26076">MYALLLTAAVLPPALLVGALARALATPATRTSIALAFACGAALLLPVYGLLDLHELLDVELGTDPYPKGLYRGFVLASAPEELCRVLAVWAFAAWAAREQPRPHASASAVVYGAAVMLGFASLENCVYVHNRGWEVLSGRMLTALPFNAALGVIAGACVGEALARGRGLLDVGRRLILALGLVTALHGAYDAPLLILYETNHKASSGETVALASVSYAVFGLTLLAALALVRRARRQCVDQRRGSTTSA</sequence>
<dbReference type="PANTHER" id="PTHR36844">
    <property type="entry name" value="PROTEASE PRSW"/>
    <property type="match status" value="1"/>
</dbReference>
<dbReference type="GO" id="GO:0006508">
    <property type="term" value="P:proteolysis"/>
    <property type="evidence" value="ECO:0007669"/>
    <property type="project" value="UniProtKB-KW"/>
</dbReference>
<keyword evidence="1" id="KW-0472">Membrane</keyword>
<feature type="transmembrane region" description="Helical" evidence="1">
    <location>
        <begin position="176"/>
        <end position="198"/>
    </location>
</feature>
<keyword evidence="2" id="KW-0378">Hydrolase</keyword>
<dbReference type="InterPro" id="IPR026898">
    <property type="entry name" value="PrsW"/>
</dbReference>
<accession>A0A2S9Y5S2</accession>
<dbReference type="PANTHER" id="PTHR36844:SF1">
    <property type="entry name" value="PROTEASE PRSW"/>
    <property type="match status" value="1"/>
</dbReference>
<keyword evidence="1" id="KW-0812">Transmembrane</keyword>
<gene>
    <name evidence="2" type="primary">prsW_2</name>
    <name evidence="2" type="ORF">ENSA7_59510</name>
</gene>
<dbReference type="EMBL" id="PVNL01000118">
    <property type="protein sequence ID" value="PRQ00457.1"/>
    <property type="molecule type" value="Genomic_DNA"/>
</dbReference>
<keyword evidence="1" id="KW-1133">Transmembrane helix</keyword>
<evidence type="ECO:0000256" key="1">
    <source>
        <dbReference type="SAM" id="Phobius"/>
    </source>
</evidence>
<name>A0A2S9Y5S2_9BACT</name>
<organism evidence="2 3">
    <name type="scientific">Enhygromyxa salina</name>
    <dbReference type="NCBI Taxonomy" id="215803"/>
    <lineage>
        <taxon>Bacteria</taxon>
        <taxon>Pseudomonadati</taxon>
        <taxon>Myxococcota</taxon>
        <taxon>Polyangia</taxon>
        <taxon>Nannocystales</taxon>
        <taxon>Nannocystaceae</taxon>
        <taxon>Enhygromyxa</taxon>
    </lineage>
</organism>
<feature type="transmembrane region" description="Helical" evidence="1">
    <location>
        <begin position="33"/>
        <end position="51"/>
    </location>
</feature>
<feature type="transmembrane region" description="Helical" evidence="1">
    <location>
        <begin position="210"/>
        <end position="231"/>
    </location>
</feature>
<comment type="caution">
    <text evidence="2">The sequence shown here is derived from an EMBL/GenBank/DDBJ whole genome shotgun (WGS) entry which is preliminary data.</text>
</comment>
<proteinExistence type="predicted"/>
<feature type="transmembrane region" description="Helical" evidence="1">
    <location>
        <begin position="105"/>
        <end position="123"/>
    </location>
</feature>
<dbReference type="EC" id="3.4.-.-" evidence="2"/>
<protein>
    <submittedName>
        <fullName evidence="2">Protease PrsW</fullName>
        <ecNumber evidence="2">3.4.-.-</ecNumber>
    </submittedName>
</protein>
<keyword evidence="2" id="KW-0645">Protease</keyword>